<feature type="region of interest" description="Disordered" evidence="1">
    <location>
        <begin position="402"/>
        <end position="474"/>
    </location>
</feature>
<reference evidence="3" key="1">
    <citation type="submission" date="2013-02" db="EMBL/GenBank/DDBJ databases">
        <authorList>
            <person name="Cross G.A.M."/>
            <person name="Kim H.-S."/>
            <person name="Wickstead B."/>
        </authorList>
    </citation>
    <scope>NUCLEOTIDE SEQUENCE</scope>
    <source>
        <strain evidence="3">Lister 427</strain>
    </source>
</reference>
<feature type="chain" id="PRO_5004057607" evidence="2">
    <location>
        <begin position="23"/>
        <end position="474"/>
    </location>
</feature>
<organism evidence="3">
    <name type="scientific">Trypanosoma brucei</name>
    <dbReference type="NCBI Taxonomy" id="5691"/>
    <lineage>
        <taxon>Eukaryota</taxon>
        <taxon>Discoba</taxon>
        <taxon>Euglenozoa</taxon>
        <taxon>Kinetoplastea</taxon>
        <taxon>Metakinetoplastina</taxon>
        <taxon>Trypanosomatida</taxon>
        <taxon>Trypanosomatidae</taxon>
        <taxon>Trypanosoma</taxon>
    </lineage>
</organism>
<dbReference type="EMBL" id="KC612640">
    <property type="protein sequence ID" value="AGH60071.1"/>
    <property type="molecule type" value="Genomic_DNA"/>
</dbReference>
<keyword evidence="2" id="KW-0732">Signal</keyword>
<reference evidence="3" key="2">
    <citation type="journal article" date="2014" name="Mol. Biochem. Parasitol.">
        <title>Capturing the variant surface glycoprotein repertoire (the VSGnome) of Trypanosoma brucei Lister 427.</title>
        <authorList>
            <person name="Cross G.A."/>
            <person name="Kim H.S."/>
            <person name="Wickstead B."/>
        </authorList>
    </citation>
    <scope>NUCLEOTIDE SEQUENCE</scope>
    <source>
        <strain evidence="3">Lister 427</strain>
    </source>
</reference>
<dbReference type="VEuPathDB" id="TriTrypDB:Tb11.v5.0898"/>
<name>M4SXQ1_9TRYP</name>
<dbReference type="SUPFAM" id="SSF58087">
    <property type="entry name" value="Variant surface glycoprotein (N-terminal domain)"/>
    <property type="match status" value="1"/>
</dbReference>
<proteinExistence type="predicted"/>
<protein>
    <submittedName>
        <fullName evidence="3">Variant surface glycoprotein 1132</fullName>
    </submittedName>
</protein>
<dbReference type="VEuPathDB" id="TriTrypDB:Tb427_000319200"/>
<accession>M4SXQ1</accession>
<evidence type="ECO:0000313" key="3">
    <source>
        <dbReference type="EMBL" id="AGH60071.1"/>
    </source>
</evidence>
<sequence>MLRQKAQKSAVLLAAFVAEVFAQDEDSSVEAIKSTCDEAVWLQTVQDHYIKNVQTATARNSDLLTEARRLTLAAAQASDQTRRGVLSSLAAVADQREAQVAAILNQETPSLLAAVALLNERRGNVRALYRLMNTQTSAVISGSTVGACGDVLFSSTTAKCSLIASLDKTATEDCKITEESGPKLATAGQHLNKITKIKTTPLTAFAIPQLDVDIETKGTLTSGDTNANSSNKCANDRTKGSEARGVGLTKLTLKQTQTKPSDANLAEDNICIQATKESDHYITTGSQVANAICQLKGLMKSLPRKIADETADSLNTDPTLQNAIYLALSQEKNINESTEKKNRKGKNPVWQCRDQTIRQIFPTFNEDNIKYNVGEQTVTTSVAKAACDSNYAIALAFLQKSQHNTSHSKKCNRTDGSAETTKERECGNKKDKGKYKEKKRTDVNSKMGSAKLEMEGKRKTRKRKKQTQQEEILL</sequence>
<dbReference type="AlphaFoldDB" id="M4SXQ1"/>
<evidence type="ECO:0000256" key="2">
    <source>
        <dbReference type="SAM" id="SignalP"/>
    </source>
</evidence>
<evidence type="ECO:0000256" key="1">
    <source>
        <dbReference type="SAM" id="MobiDB-lite"/>
    </source>
</evidence>
<feature type="signal peptide" evidence="2">
    <location>
        <begin position="1"/>
        <end position="22"/>
    </location>
</feature>
<feature type="compositionally biased region" description="Basic and acidic residues" evidence="1">
    <location>
        <begin position="420"/>
        <end position="430"/>
    </location>
</feature>